<dbReference type="EMBL" id="VDUZ01000008">
    <property type="protein sequence ID" value="TXL77597.1"/>
    <property type="molecule type" value="Genomic_DNA"/>
</dbReference>
<name>A0A5C8PQW2_9HYPH</name>
<evidence type="ECO:0000313" key="2">
    <source>
        <dbReference type="Proteomes" id="UP000321638"/>
    </source>
</evidence>
<protein>
    <submittedName>
        <fullName evidence="1">Acyl-CoA thioesterase</fullName>
    </submittedName>
</protein>
<dbReference type="InterPro" id="IPR029069">
    <property type="entry name" value="HotDog_dom_sf"/>
</dbReference>
<organism evidence="1 2">
    <name type="scientific">Vineibacter terrae</name>
    <dbReference type="NCBI Taxonomy" id="2586908"/>
    <lineage>
        <taxon>Bacteria</taxon>
        <taxon>Pseudomonadati</taxon>
        <taxon>Pseudomonadota</taxon>
        <taxon>Alphaproteobacteria</taxon>
        <taxon>Hyphomicrobiales</taxon>
        <taxon>Vineibacter</taxon>
    </lineage>
</organism>
<dbReference type="Proteomes" id="UP000321638">
    <property type="component" value="Unassembled WGS sequence"/>
</dbReference>
<proteinExistence type="predicted"/>
<accession>A0A5C8PQW2</accession>
<evidence type="ECO:0000313" key="1">
    <source>
        <dbReference type="EMBL" id="TXL77597.1"/>
    </source>
</evidence>
<gene>
    <name evidence="1" type="ORF">FHP25_09200</name>
</gene>
<dbReference type="Gene3D" id="3.10.129.10">
    <property type="entry name" value="Hotdog Thioesterase"/>
    <property type="match status" value="1"/>
</dbReference>
<dbReference type="CDD" id="cd00586">
    <property type="entry name" value="4HBT"/>
    <property type="match status" value="1"/>
</dbReference>
<reference evidence="1 2" key="1">
    <citation type="submission" date="2019-06" db="EMBL/GenBank/DDBJ databases">
        <title>New taxonomy in bacterial strain CC-CFT640, isolated from vineyard.</title>
        <authorList>
            <person name="Lin S.-Y."/>
            <person name="Tsai C.-F."/>
            <person name="Young C.-C."/>
        </authorList>
    </citation>
    <scope>NUCLEOTIDE SEQUENCE [LARGE SCALE GENOMIC DNA]</scope>
    <source>
        <strain evidence="1 2">CC-CFT640</strain>
    </source>
</reference>
<dbReference type="AlphaFoldDB" id="A0A5C8PQW2"/>
<dbReference type="OrthoDB" id="9799036at2"/>
<comment type="caution">
    <text evidence="1">The sequence shown here is derived from an EMBL/GenBank/DDBJ whole genome shotgun (WGS) entry which is preliminary data.</text>
</comment>
<dbReference type="SUPFAM" id="SSF54637">
    <property type="entry name" value="Thioesterase/thiol ester dehydrase-isomerase"/>
    <property type="match status" value="1"/>
</dbReference>
<keyword evidence="2" id="KW-1185">Reference proteome</keyword>
<sequence>MSRNPRLQDRRIYPHWSRDTVRFCDQDAAGHVNNVAICAYLETGRLTFVRDAGLMHQPPPLRAISAGLDVSFLRESHWPGDVEIGCGVLSLGTSSIRIGSGVFKDGACIATAEMTIVRLNGTAPHPLDAATRQALEALRLRDG</sequence>
<dbReference type="Pfam" id="PF13279">
    <property type="entry name" value="4HBT_2"/>
    <property type="match status" value="1"/>
</dbReference>
<dbReference type="RefSeq" id="WP_147846637.1">
    <property type="nucleotide sequence ID" value="NZ_VDUZ01000008.1"/>
</dbReference>